<dbReference type="EMBL" id="JAEAOA010000534">
    <property type="protein sequence ID" value="KAK3587456.1"/>
    <property type="molecule type" value="Genomic_DNA"/>
</dbReference>
<protein>
    <submittedName>
        <fullName evidence="1">Uncharacterized protein</fullName>
    </submittedName>
</protein>
<comment type="caution">
    <text evidence="1">The sequence shown here is derived from an EMBL/GenBank/DDBJ whole genome shotgun (WGS) entry which is preliminary data.</text>
</comment>
<accession>A0AAE0S8T8</accession>
<name>A0AAE0S8T8_9BIVA</name>
<organism evidence="1 2">
    <name type="scientific">Potamilus streckersoni</name>
    <dbReference type="NCBI Taxonomy" id="2493646"/>
    <lineage>
        <taxon>Eukaryota</taxon>
        <taxon>Metazoa</taxon>
        <taxon>Spiralia</taxon>
        <taxon>Lophotrochozoa</taxon>
        <taxon>Mollusca</taxon>
        <taxon>Bivalvia</taxon>
        <taxon>Autobranchia</taxon>
        <taxon>Heteroconchia</taxon>
        <taxon>Palaeoheterodonta</taxon>
        <taxon>Unionida</taxon>
        <taxon>Unionoidea</taxon>
        <taxon>Unionidae</taxon>
        <taxon>Ambleminae</taxon>
        <taxon>Lampsilini</taxon>
        <taxon>Potamilus</taxon>
    </lineage>
</organism>
<evidence type="ECO:0000313" key="1">
    <source>
        <dbReference type="EMBL" id="KAK3587456.1"/>
    </source>
</evidence>
<reference evidence="1" key="3">
    <citation type="submission" date="2023-05" db="EMBL/GenBank/DDBJ databases">
        <authorList>
            <person name="Smith C.H."/>
        </authorList>
    </citation>
    <scope>NUCLEOTIDE SEQUENCE</scope>
    <source>
        <strain evidence="1">CHS0354</strain>
        <tissue evidence="1">Mantle</tissue>
    </source>
</reference>
<reference evidence="1" key="1">
    <citation type="journal article" date="2021" name="Genome Biol. Evol.">
        <title>A High-Quality Reference Genome for a Parasitic Bivalve with Doubly Uniparental Inheritance (Bivalvia: Unionida).</title>
        <authorList>
            <person name="Smith C.H."/>
        </authorList>
    </citation>
    <scope>NUCLEOTIDE SEQUENCE</scope>
    <source>
        <strain evidence="1">CHS0354</strain>
    </source>
</reference>
<proteinExistence type="predicted"/>
<reference evidence="1" key="2">
    <citation type="journal article" date="2021" name="Genome Biol. Evol.">
        <title>Developing a high-quality reference genome for a parasitic bivalve with doubly uniparental inheritance (Bivalvia: Unionida).</title>
        <authorList>
            <person name="Smith C.H."/>
        </authorList>
    </citation>
    <scope>NUCLEOTIDE SEQUENCE</scope>
    <source>
        <strain evidence="1">CHS0354</strain>
        <tissue evidence="1">Mantle</tissue>
    </source>
</reference>
<keyword evidence="2" id="KW-1185">Reference proteome</keyword>
<dbReference type="AlphaFoldDB" id="A0AAE0S8T8"/>
<dbReference type="Proteomes" id="UP001195483">
    <property type="component" value="Unassembled WGS sequence"/>
</dbReference>
<sequence length="119" mass="13741">MILHKIKFCPLLPPKKEKQSSSSPHIDLIMLWRYPSKAVVGVSCLQLMIAYQPVKACSCSEPTDEQHFCRAEKLCTRCIKGRVFNFSMLRFSSNRNPWTPVALPAKYPTLFSRCEYKDK</sequence>
<evidence type="ECO:0000313" key="2">
    <source>
        <dbReference type="Proteomes" id="UP001195483"/>
    </source>
</evidence>
<gene>
    <name evidence="1" type="ORF">CHS0354_007947</name>
</gene>